<organism evidence="2 3">
    <name type="scientific">Piloderma croceum (strain F 1598)</name>
    <dbReference type="NCBI Taxonomy" id="765440"/>
    <lineage>
        <taxon>Eukaryota</taxon>
        <taxon>Fungi</taxon>
        <taxon>Dikarya</taxon>
        <taxon>Basidiomycota</taxon>
        <taxon>Agaricomycotina</taxon>
        <taxon>Agaricomycetes</taxon>
        <taxon>Agaricomycetidae</taxon>
        <taxon>Atheliales</taxon>
        <taxon>Atheliaceae</taxon>
        <taxon>Piloderma</taxon>
    </lineage>
</organism>
<feature type="compositionally biased region" description="Acidic residues" evidence="1">
    <location>
        <begin position="117"/>
        <end position="126"/>
    </location>
</feature>
<feature type="region of interest" description="Disordered" evidence="1">
    <location>
        <begin position="158"/>
        <end position="231"/>
    </location>
</feature>
<evidence type="ECO:0000313" key="3">
    <source>
        <dbReference type="Proteomes" id="UP000054166"/>
    </source>
</evidence>
<feature type="compositionally biased region" description="Basic and acidic residues" evidence="1">
    <location>
        <begin position="107"/>
        <end position="116"/>
    </location>
</feature>
<protein>
    <submittedName>
        <fullName evidence="2">Uncharacterized protein</fullName>
    </submittedName>
</protein>
<dbReference type="HOGENOM" id="CLU_064771_0_0_1"/>
<evidence type="ECO:0000256" key="1">
    <source>
        <dbReference type="SAM" id="MobiDB-lite"/>
    </source>
</evidence>
<feature type="compositionally biased region" description="Basic residues" evidence="1">
    <location>
        <begin position="185"/>
        <end position="195"/>
    </location>
</feature>
<reference evidence="2 3" key="1">
    <citation type="submission" date="2014-04" db="EMBL/GenBank/DDBJ databases">
        <authorList>
            <consortium name="DOE Joint Genome Institute"/>
            <person name="Kuo A."/>
            <person name="Tarkka M."/>
            <person name="Buscot F."/>
            <person name="Kohler A."/>
            <person name="Nagy L.G."/>
            <person name="Floudas D."/>
            <person name="Copeland A."/>
            <person name="Barry K.W."/>
            <person name="Cichocki N."/>
            <person name="Veneault-Fourrey C."/>
            <person name="LaButti K."/>
            <person name="Lindquist E.A."/>
            <person name="Lipzen A."/>
            <person name="Lundell T."/>
            <person name="Morin E."/>
            <person name="Murat C."/>
            <person name="Sun H."/>
            <person name="Tunlid A."/>
            <person name="Henrissat B."/>
            <person name="Grigoriev I.V."/>
            <person name="Hibbett D.S."/>
            <person name="Martin F."/>
            <person name="Nordberg H.P."/>
            <person name="Cantor M.N."/>
            <person name="Hua S.X."/>
        </authorList>
    </citation>
    <scope>NUCLEOTIDE SEQUENCE [LARGE SCALE GENOMIC DNA]</scope>
    <source>
        <strain evidence="2 3">F 1598</strain>
    </source>
</reference>
<evidence type="ECO:0000313" key="2">
    <source>
        <dbReference type="EMBL" id="KIM86212.1"/>
    </source>
</evidence>
<dbReference type="AlphaFoldDB" id="A0A0C3C945"/>
<accession>A0A0C3C945</accession>
<gene>
    <name evidence="2" type="ORF">PILCRDRAFT_4743</name>
</gene>
<feature type="compositionally biased region" description="Basic and acidic residues" evidence="1">
    <location>
        <begin position="175"/>
        <end position="184"/>
    </location>
</feature>
<keyword evidence="3" id="KW-1185">Reference proteome</keyword>
<sequence length="266" mass="30257">MPSTTRSPFEEYSYDFPIPSNSSLTLPTRKPPQVLHRRRSPSPSHRTPKYSPSTRAAEVSRLLDPTYSHPQGSGSTSSTSPLSVFVDHYGDIHDPEYRHFPVVTPRPKWERGAHDDDLAEEEDEDAFDNKRAPRVPAITSYTPSYAYAYQYDAPQSSYASQTLHDEIEESPFADETEKKAETARATKKHRRHSKPKHDEKRSLAAEDAAAEPATSGADYTPSEYGQDDWTPTCTQSIRREWQAITLRLRFSAFRTKRKIKRRLGTG</sequence>
<dbReference type="InParanoid" id="A0A0C3C945"/>
<dbReference type="Proteomes" id="UP000054166">
    <property type="component" value="Unassembled WGS sequence"/>
</dbReference>
<dbReference type="OrthoDB" id="3021720at2759"/>
<reference evidence="3" key="2">
    <citation type="submission" date="2015-01" db="EMBL/GenBank/DDBJ databases">
        <title>Evolutionary Origins and Diversification of the Mycorrhizal Mutualists.</title>
        <authorList>
            <consortium name="DOE Joint Genome Institute"/>
            <consortium name="Mycorrhizal Genomics Consortium"/>
            <person name="Kohler A."/>
            <person name="Kuo A."/>
            <person name="Nagy L.G."/>
            <person name="Floudas D."/>
            <person name="Copeland A."/>
            <person name="Barry K.W."/>
            <person name="Cichocki N."/>
            <person name="Veneault-Fourrey C."/>
            <person name="LaButti K."/>
            <person name="Lindquist E.A."/>
            <person name="Lipzen A."/>
            <person name="Lundell T."/>
            <person name="Morin E."/>
            <person name="Murat C."/>
            <person name="Riley R."/>
            <person name="Ohm R."/>
            <person name="Sun H."/>
            <person name="Tunlid A."/>
            <person name="Henrissat B."/>
            <person name="Grigoriev I.V."/>
            <person name="Hibbett D.S."/>
            <person name="Martin F."/>
        </authorList>
    </citation>
    <scope>NUCLEOTIDE SEQUENCE [LARGE SCALE GENOMIC DNA]</scope>
    <source>
        <strain evidence="3">F 1598</strain>
    </source>
</reference>
<feature type="region of interest" description="Disordered" evidence="1">
    <location>
        <begin position="1"/>
        <end position="83"/>
    </location>
</feature>
<dbReference type="STRING" id="765440.A0A0C3C945"/>
<feature type="region of interest" description="Disordered" evidence="1">
    <location>
        <begin position="96"/>
        <end position="131"/>
    </location>
</feature>
<name>A0A0C3C945_PILCF</name>
<proteinExistence type="predicted"/>
<dbReference type="EMBL" id="KN832982">
    <property type="protein sequence ID" value="KIM86212.1"/>
    <property type="molecule type" value="Genomic_DNA"/>
</dbReference>